<keyword evidence="2" id="KW-1185">Reference proteome</keyword>
<protein>
    <submittedName>
        <fullName evidence="1">Uncharacterized protein</fullName>
    </submittedName>
</protein>
<accession>A0A975IUZ1</accession>
<sequence>MDVEIRTPAETSADFKRSLHRFLDSRTFADDEGFTIHWAEPAGAEVIHHVRFETAEVAEAFQTSWRTDFLDRE</sequence>
<evidence type="ECO:0000313" key="1">
    <source>
        <dbReference type="EMBL" id="QUD86761.1"/>
    </source>
</evidence>
<gene>
    <name evidence="1" type="ORF">KCG34_17000</name>
</gene>
<dbReference type="Proteomes" id="UP000676409">
    <property type="component" value="Chromosome"/>
</dbReference>
<name>A0A975IUZ1_9CAUL</name>
<dbReference type="EMBL" id="CP073078">
    <property type="protein sequence ID" value="QUD86761.1"/>
    <property type="molecule type" value="Genomic_DNA"/>
</dbReference>
<proteinExistence type="predicted"/>
<reference evidence="1" key="1">
    <citation type="submission" date="2021-04" db="EMBL/GenBank/DDBJ databases">
        <title>The complete genome sequence of Caulobacter sp. S6.</title>
        <authorList>
            <person name="Tang Y."/>
            <person name="Ouyang W."/>
            <person name="Liu Q."/>
            <person name="Huang B."/>
            <person name="Guo Z."/>
            <person name="Lei P."/>
        </authorList>
    </citation>
    <scope>NUCLEOTIDE SEQUENCE</scope>
    <source>
        <strain evidence="1">S6</strain>
    </source>
</reference>
<organism evidence="1 2">
    <name type="scientific">Phenylobacterium montanum</name>
    <dbReference type="NCBI Taxonomy" id="2823693"/>
    <lineage>
        <taxon>Bacteria</taxon>
        <taxon>Pseudomonadati</taxon>
        <taxon>Pseudomonadota</taxon>
        <taxon>Alphaproteobacteria</taxon>
        <taxon>Caulobacterales</taxon>
        <taxon>Caulobacteraceae</taxon>
        <taxon>Phenylobacterium</taxon>
    </lineage>
</organism>
<dbReference type="AlphaFoldDB" id="A0A975IUZ1"/>
<dbReference type="KEGG" id="caul:KCG34_17000"/>
<dbReference type="RefSeq" id="WP_211936814.1">
    <property type="nucleotide sequence ID" value="NZ_CP073078.1"/>
</dbReference>
<evidence type="ECO:0000313" key="2">
    <source>
        <dbReference type="Proteomes" id="UP000676409"/>
    </source>
</evidence>